<protein>
    <submittedName>
        <fullName evidence="2">DUF3862 domain-containing protein</fullName>
    </submittedName>
</protein>
<evidence type="ECO:0000256" key="1">
    <source>
        <dbReference type="ARBA" id="ARBA00022729"/>
    </source>
</evidence>
<dbReference type="Gene3D" id="3.30.1450.10">
    <property type="match status" value="1"/>
</dbReference>
<accession>A0A9D2CEA2</accession>
<keyword evidence="1" id="KW-0732">Signal</keyword>
<organism evidence="2 3">
    <name type="scientific">Candidatus Borkfalkia excrementavium</name>
    <dbReference type="NCBI Taxonomy" id="2838505"/>
    <lineage>
        <taxon>Bacteria</taxon>
        <taxon>Bacillati</taxon>
        <taxon>Bacillota</taxon>
        <taxon>Clostridia</taxon>
        <taxon>Christensenellales</taxon>
        <taxon>Christensenellaceae</taxon>
        <taxon>Candidatus Borkfalkia</taxon>
    </lineage>
</organism>
<feature type="non-terminal residue" evidence="2">
    <location>
        <position position="1"/>
    </location>
</feature>
<gene>
    <name evidence="2" type="ORF">H9728_00965</name>
</gene>
<dbReference type="Pfam" id="PF12978">
    <property type="entry name" value="DUF3862"/>
    <property type="match status" value="1"/>
</dbReference>
<reference evidence="2" key="2">
    <citation type="submission" date="2021-04" db="EMBL/GenBank/DDBJ databases">
        <authorList>
            <person name="Gilroy R."/>
        </authorList>
    </citation>
    <scope>NUCLEOTIDE SEQUENCE</scope>
    <source>
        <strain evidence="2">CHK199-9574</strain>
    </source>
</reference>
<evidence type="ECO:0000313" key="3">
    <source>
        <dbReference type="Proteomes" id="UP000824135"/>
    </source>
</evidence>
<evidence type="ECO:0000313" key="2">
    <source>
        <dbReference type="EMBL" id="HIY77593.1"/>
    </source>
</evidence>
<dbReference type="AlphaFoldDB" id="A0A9D2CEA2"/>
<dbReference type="InterPro" id="IPR037873">
    <property type="entry name" value="BamE-like"/>
</dbReference>
<sequence length="85" mass="9378">YIIFAIVSCETSGALTYDNYLKIHNGMTYSQVAEIFDSPGQLDVSSSFEGYTLEYYTWQNASGTKIVTVGFENGRVCTKAQIGLT</sequence>
<dbReference type="InterPro" id="IPR024418">
    <property type="entry name" value="DUF3862"/>
</dbReference>
<reference evidence="2" key="1">
    <citation type="journal article" date="2021" name="PeerJ">
        <title>Extensive microbial diversity within the chicken gut microbiome revealed by metagenomics and culture.</title>
        <authorList>
            <person name="Gilroy R."/>
            <person name="Ravi A."/>
            <person name="Getino M."/>
            <person name="Pursley I."/>
            <person name="Horton D.L."/>
            <person name="Alikhan N.F."/>
            <person name="Baker D."/>
            <person name="Gharbi K."/>
            <person name="Hall N."/>
            <person name="Watson M."/>
            <person name="Adriaenssens E.M."/>
            <person name="Foster-Nyarko E."/>
            <person name="Jarju S."/>
            <person name="Secka A."/>
            <person name="Antonio M."/>
            <person name="Oren A."/>
            <person name="Chaudhuri R.R."/>
            <person name="La Ragione R."/>
            <person name="Hildebrand F."/>
            <person name="Pallen M.J."/>
        </authorList>
    </citation>
    <scope>NUCLEOTIDE SEQUENCE</scope>
    <source>
        <strain evidence="2">CHK199-9574</strain>
    </source>
</reference>
<name>A0A9D2CEA2_9FIRM</name>
<comment type="caution">
    <text evidence="2">The sequence shown here is derived from an EMBL/GenBank/DDBJ whole genome shotgun (WGS) entry which is preliminary data.</text>
</comment>
<proteinExistence type="predicted"/>
<dbReference type="EMBL" id="DXCO01000007">
    <property type="protein sequence ID" value="HIY77593.1"/>
    <property type="molecule type" value="Genomic_DNA"/>
</dbReference>
<dbReference type="Proteomes" id="UP000824135">
    <property type="component" value="Unassembled WGS sequence"/>
</dbReference>